<dbReference type="Pfam" id="PF20408">
    <property type="entry name" value="Abhydrolase_11"/>
    <property type="match status" value="1"/>
</dbReference>
<dbReference type="AlphaFoldDB" id="K4KJ73"/>
<dbReference type="PANTHER" id="PTHR13136">
    <property type="entry name" value="TESTIS DEVELOPMENT PROTEIN PRTD"/>
    <property type="match status" value="1"/>
</dbReference>
<evidence type="ECO:0000313" key="3">
    <source>
        <dbReference type="Proteomes" id="UP000000466"/>
    </source>
</evidence>
<dbReference type="Gene3D" id="3.40.50.1820">
    <property type="entry name" value="alpha/beta hydrolase"/>
    <property type="match status" value="1"/>
</dbReference>
<organism evidence="2 3">
    <name type="scientific">Simiduia agarivorans (strain DSM 21679 / JCM 13881 / BCRC 17597 / SA1)</name>
    <dbReference type="NCBI Taxonomy" id="1117647"/>
    <lineage>
        <taxon>Bacteria</taxon>
        <taxon>Pseudomonadati</taxon>
        <taxon>Pseudomonadota</taxon>
        <taxon>Gammaproteobacteria</taxon>
        <taxon>Cellvibrionales</taxon>
        <taxon>Cellvibrionaceae</taxon>
        <taxon>Simiduia</taxon>
    </lineage>
</organism>
<dbReference type="HOGENOM" id="CLU_072792_1_0_6"/>
<dbReference type="InterPro" id="IPR029058">
    <property type="entry name" value="AB_hydrolase_fold"/>
</dbReference>
<dbReference type="ESTHER" id="simas-k4kj73">
    <property type="family name" value="NLS3-Tex30"/>
</dbReference>
<dbReference type="GO" id="GO:0016787">
    <property type="term" value="F:hydrolase activity"/>
    <property type="evidence" value="ECO:0007669"/>
    <property type="project" value="UniProtKB-KW"/>
</dbReference>
<protein>
    <submittedName>
        <fullName evidence="2">Alpha/beta-hydrolase fold hydrolase</fullName>
    </submittedName>
</protein>
<sequence>MSHTDHYLLNTPDVPVARLLLAHGAGAAMDSEFMHHLASALCERDVAVVRFEFPYMTERRATGTRRPPNPFARIVECYEGIVDHWLRDPVPLFVAGKSMGGRAAASIRNTGVVGALAYGYPLHPAAKPESLRLAPLIDRSSALCIVQGERDKLGDKTRFEALGPWPQVSIEWLPDGDHDLKPRVRTGYTHLDHIHRAADITRAFIGRQLSQC</sequence>
<dbReference type="InterPro" id="IPR026555">
    <property type="entry name" value="NSL3/Tex30"/>
</dbReference>
<evidence type="ECO:0000313" key="2">
    <source>
        <dbReference type="EMBL" id="AFU98043.1"/>
    </source>
</evidence>
<dbReference type="InterPro" id="IPR046879">
    <property type="entry name" value="KANL3/Tex30_Abhydrolase"/>
</dbReference>
<feature type="domain" description="KANL3/Tex30 alpha/beta hydrolase-like" evidence="1">
    <location>
        <begin position="17"/>
        <end position="205"/>
    </location>
</feature>
<dbReference type="RefSeq" id="WP_015046216.1">
    <property type="nucleotide sequence ID" value="NC_018868.3"/>
</dbReference>
<accession>K4KJ73</accession>
<dbReference type="EMBL" id="CP003746">
    <property type="protein sequence ID" value="AFU98043.1"/>
    <property type="molecule type" value="Genomic_DNA"/>
</dbReference>
<dbReference type="Proteomes" id="UP000000466">
    <property type="component" value="Chromosome"/>
</dbReference>
<dbReference type="SUPFAM" id="SSF53474">
    <property type="entry name" value="alpha/beta-Hydrolases"/>
    <property type="match status" value="1"/>
</dbReference>
<reference evidence="2 3" key="1">
    <citation type="journal article" date="2013" name="Genome Announc.">
        <title>Complete genome sequence of Simiduia agarivorans SA1(T), a marine bacterium able to degrade a variety of polysaccharides.</title>
        <authorList>
            <person name="Lin S.Y."/>
            <person name="Shieh W.Y."/>
            <person name="Chen J.S."/>
            <person name="Tang S.L."/>
        </authorList>
    </citation>
    <scope>NUCLEOTIDE SEQUENCE [LARGE SCALE GENOMIC DNA]</scope>
    <source>
        <strain evidence="3">DSM 21679 / JCM 13881 / BCRC 17597 / SA1</strain>
    </source>
</reference>
<dbReference type="eggNOG" id="COG3571">
    <property type="taxonomic scope" value="Bacteria"/>
</dbReference>
<name>K4KJ73_SIMAS</name>
<proteinExistence type="predicted"/>
<keyword evidence="3" id="KW-1185">Reference proteome</keyword>
<gene>
    <name evidence="2" type="ordered locus">M5M_04180</name>
</gene>
<dbReference type="PANTHER" id="PTHR13136:SF11">
    <property type="entry name" value="TESTIS-EXPRESSED PROTEIN 30"/>
    <property type="match status" value="1"/>
</dbReference>
<evidence type="ECO:0000259" key="1">
    <source>
        <dbReference type="Pfam" id="PF20408"/>
    </source>
</evidence>
<dbReference type="KEGG" id="saga:M5M_04180"/>
<dbReference type="STRING" id="1117647.M5M_04180"/>